<evidence type="ECO:0000256" key="2">
    <source>
        <dbReference type="ARBA" id="ARBA00022676"/>
    </source>
</evidence>
<dbReference type="InterPro" id="IPR029044">
    <property type="entry name" value="Nucleotide-diphossugar_trans"/>
</dbReference>
<dbReference type="Gene3D" id="3.90.550.10">
    <property type="entry name" value="Spore Coat Polysaccharide Biosynthesis Protein SpsA, Chain A"/>
    <property type="match status" value="1"/>
</dbReference>
<keyword evidence="6 8" id="KW-1133">Transmembrane helix</keyword>
<evidence type="ECO:0000256" key="1">
    <source>
        <dbReference type="ARBA" id="ARBA00022475"/>
    </source>
</evidence>
<keyword evidence="7 8" id="KW-0472">Membrane</keyword>
<dbReference type="SUPFAM" id="SSF53448">
    <property type="entry name" value="Nucleotide-diphospho-sugar transferases"/>
    <property type="match status" value="1"/>
</dbReference>
<evidence type="ECO:0000313" key="11">
    <source>
        <dbReference type="Proteomes" id="UP000002139"/>
    </source>
</evidence>
<proteinExistence type="predicted"/>
<keyword evidence="2 10" id="KW-0328">Glycosyltransferase</keyword>
<evidence type="ECO:0000256" key="3">
    <source>
        <dbReference type="ARBA" id="ARBA00022679"/>
    </source>
</evidence>
<dbReference type="eggNOG" id="COG0463">
    <property type="taxonomic scope" value="Bacteria"/>
</dbReference>
<feature type="transmembrane region" description="Helical" evidence="8">
    <location>
        <begin position="343"/>
        <end position="366"/>
    </location>
</feature>
<dbReference type="KEGG" id="scl:sce7385"/>
<dbReference type="CAZy" id="GT2">
    <property type="family name" value="Glycosyltransferase Family 2"/>
</dbReference>
<dbReference type="BioCyc" id="SCEL448385:SCE_RS37825-MONOMER"/>
<keyword evidence="5" id="KW-0448">Lipopolysaccharide biosynthesis</keyword>
<accession>A9EYL3</accession>
<evidence type="ECO:0000256" key="6">
    <source>
        <dbReference type="ARBA" id="ARBA00022989"/>
    </source>
</evidence>
<evidence type="ECO:0000256" key="8">
    <source>
        <dbReference type="SAM" id="Phobius"/>
    </source>
</evidence>
<evidence type="ECO:0000256" key="7">
    <source>
        <dbReference type="ARBA" id="ARBA00023136"/>
    </source>
</evidence>
<name>A9EYL3_SORC5</name>
<evidence type="ECO:0000256" key="5">
    <source>
        <dbReference type="ARBA" id="ARBA00022985"/>
    </source>
</evidence>
<evidence type="ECO:0000259" key="9">
    <source>
        <dbReference type="Pfam" id="PF00535"/>
    </source>
</evidence>
<feature type="transmembrane region" description="Helical" evidence="8">
    <location>
        <begin position="308"/>
        <end position="331"/>
    </location>
</feature>
<keyword evidence="3 10" id="KW-0808">Transferase</keyword>
<dbReference type="EMBL" id="AM746676">
    <property type="protein sequence ID" value="CAN97554.1"/>
    <property type="molecule type" value="Genomic_DNA"/>
</dbReference>
<dbReference type="GO" id="GO:0009103">
    <property type="term" value="P:lipopolysaccharide biosynthetic process"/>
    <property type="evidence" value="ECO:0007669"/>
    <property type="project" value="UniProtKB-KW"/>
</dbReference>
<evidence type="ECO:0000313" key="10">
    <source>
        <dbReference type="EMBL" id="CAN97554.1"/>
    </source>
</evidence>
<dbReference type="GO" id="GO:0005886">
    <property type="term" value="C:plasma membrane"/>
    <property type="evidence" value="ECO:0007669"/>
    <property type="project" value="TreeGrafter"/>
</dbReference>
<dbReference type="GO" id="GO:0099621">
    <property type="term" value="F:undecaprenyl-phosphate 4-deoxy-4-formamido-L-arabinose transferase activity"/>
    <property type="evidence" value="ECO:0007669"/>
    <property type="project" value="TreeGrafter"/>
</dbReference>
<dbReference type="EC" id="2.4.1.-" evidence="10"/>
<evidence type="ECO:0000256" key="4">
    <source>
        <dbReference type="ARBA" id="ARBA00022692"/>
    </source>
</evidence>
<protein>
    <submittedName>
        <fullName evidence="10">Undecaprenol glycosyltransferase</fullName>
        <ecNumber evidence="10">2.4.1.-</ecNumber>
    </submittedName>
</protein>
<keyword evidence="4 8" id="KW-0812">Transmembrane</keyword>
<dbReference type="Proteomes" id="UP000002139">
    <property type="component" value="Chromosome"/>
</dbReference>
<feature type="domain" description="Glycosyltransferase 2-like" evidence="9">
    <location>
        <begin position="81"/>
        <end position="241"/>
    </location>
</feature>
<dbReference type="HOGENOM" id="CLU_033536_0_0_7"/>
<dbReference type="PANTHER" id="PTHR48090:SF3">
    <property type="entry name" value="UNDECAPRENYL-PHOSPHATE 4-DEOXY-4-FORMAMIDO-L-ARABINOSE TRANSFERASE"/>
    <property type="match status" value="1"/>
</dbReference>
<sequence length="386" mass="42552">MTGSTSCPRCRRACGAFSDGTAPSRDVLLSSAAVIVDQPPTPAPHEAPEDRATFGLSAFDPRPSLMAPSIAPATSAAPQVSVVVPGLNEAESLTELAQRVDQALKGRFSYELIFVDDGSTDDSWGVISRIRAENPVVKGIRLRKNFGKATALTAGFRKARGAVVVTMDADLQDDPADLPSFIAKVEEGLDVVVGWKVNRLDPANRLILSRIFNGTVRAVTGVKLHDMNCGFKAYRREVLRTIPIYGDLFRYIPALAAWQGFRVTEIPVRHHARKYGASRYGLERILRGFFDLLSVMFLTRYSKKPMHLFGLIGLVFAATGVTINAYLTFLWLLGHKIGDRPLLLLGVLMILLGIQFFSMGFIGEFLTFQMQQRHLADDPPVREEFE</sequence>
<dbReference type="Pfam" id="PF00535">
    <property type="entry name" value="Glycos_transf_2"/>
    <property type="match status" value="1"/>
</dbReference>
<dbReference type="PANTHER" id="PTHR48090">
    <property type="entry name" value="UNDECAPRENYL-PHOSPHATE 4-DEOXY-4-FORMAMIDO-L-ARABINOSE TRANSFERASE-RELATED"/>
    <property type="match status" value="1"/>
</dbReference>
<dbReference type="CDD" id="cd04187">
    <property type="entry name" value="DPM1_like_bac"/>
    <property type="match status" value="1"/>
</dbReference>
<gene>
    <name evidence="10" type="ordered locus">sce7385</name>
</gene>
<dbReference type="InterPro" id="IPR001173">
    <property type="entry name" value="Glyco_trans_2-like"/>
</dbReference>
<dbReference type="AlphaFoldDB" id="A9EYL3"/>
<keyword evidence="1" id="KW-1003">Cell membrane</keyword>
<keyword evidence="11" id="KW-1185">Reference proteome</keyword>
<reference evidence="10 11" key="1">
    <citation type="journal article" date="2007" name="Nat. Biotechnol.">
        <title>Complete genome sequence of the myxobacterium Sorangium cellulosum.</title>
        <authorList>
            <person name="Schneiker S."/>
            <person name="Perlova O."/>
            <person name="Kaiser O."/>
            <person name="Gerth K."/>
            <person name="Alici A."/>
            <person name="Altmeyer M.O."/>
            <person name="Bartels D."/>
            <person name="Bekel T."/>
            <person name="Beyer S."/>
            <person name="Bode E."/>
            <person name="Bode H.B."/>
            <person name="Bolten C.J."/>
            <person name="Choudhuri J.V."/>
            <person name="Doss S."/>
            <person name="Elnakady Y.A."/>
            <person name="Frank B."/>
            <person name="Gaigalat L."/>
            <person name="Goesmann A."/>
            <person name="Groeger C."/>
            <person name="Gross F."/>
            <person name="Jelsbak L."/>
            <person name="Jelsbak L."/>
            <person name="Kalinowski J."/>
            <person name="Kegler C."/>
            <person name="Knauber T."/>
            <person name="Konietzny S."/>
            <person name="Kopp M."/>
            <person name="Krause L."/>
            <person name="Krug D."/>
            <person name="Linke B."/>
            <person name="Mahmud T."/>
            <person name="Martinez-Arias R."/>
            <person name="McHardy A.C."/>
            <person name="Merai M."/>
            <person name="Meyer F."/>
            <person name="Mormann S."/>
            <person name="Munoz-Dorado J."/>
            <person name="Perez J."/>
            <person name="Pradella S."/>
            <person name="Rachid S."/>
            <person name="Raddatz G."/>
            <person name="Rosenau F."/>
            <person name="Rueckert C."/>
            <person name="Sasse F."/>
            <person name="Scharfe M."/>
            <person name="Schuster S.C."/>
            <person name="Suen G."/>
            <person name="Treuner-Lange A."/>
            <person name="Velicer G.J."/>
            <person name="Vorholter F.-J."/>
            <person name="Weissman K.J."/>
            <person name="Welch R.D."/>
            <person name="Wenzel S.C."/>
            <person name="Whitworth D.E."/>
            <person name="Wilhelm S."/>
            <person name="Wittmann C."/>
            <person name="Bloecker H."/>
            <person name="Puehler A."/>
            <person name="Mueller R."/>
        </authorList>
    </citation>
    <scope>NUCLEOTIDE SEQUENCE [LARGE SCALE GENOMIC DNA]</scope>
    <source>
        <strain evidence="11">So ce56</strain>
    </source>
</reference>
<organism evidence="10 11">
    <name type="scientific">Sorangium cellulosum (strain So ce56)</name>
    <name type="common">Polyangium cellulosum (strain So ce56)</name>
    <dbReference type="NCBI Taxonomy" id="448385"/>
    <lineage>
        <taxon>Bacteria</taxon>
        <taxon>Pseudomonadati</taxon>
        <taxon>Myxococcota</taxon>
        <taxon>Polyangia</taxon>
        <taxon>Polyangiales</taxon>
        <taxon>Polyangiaceae</taxon>
        <taxon>Sorangium</taxon>
    </lineage>
</organism>
<dbReference type="InterPro" id="IPR050256">
    <property type="entry name" value="Glycosyltransferase_2"/>
</dbReference>
<dbReference type="STRING" id="448385.sce7385"/>